<name>A0A1G8CJ78_9SPHI</name>
<dbReference type="Proteomes" id="UP000199643">
    <property type="component" value="Unassembled WGS sequence"/>
</dbReference>
<dbReference type="Gene3D" id="1.50.10.20">
    <property type="match status" value="1"/>
</dbReference>
<dbReference type="AlphaFoldDB" id="A0A1G8CJ78"/>
<dbReference type="STRING" id="405671.SAMN05421827_12517"/>
<evidence type="ECO:0008006" key="3">
    <source>
        <dbReference type="Google" id="ProtNLM"/>
    </source>
</evidence>
<reference evidence="2" key="1">
    <citation type="submission" date="2016-10" db="EMBL/GenBank/DDBJ databases">
        <authorList>
            <person name="Varghese N."/>
            <person name="Submissions S."/>
        </authorList>
    </citation>
    <scope>NUCLEOTIDE SEQUENCE [LARGE SCALE GENOMIC DNA]</scope>
    <source>
        <strain evidence="2">DSM 17933</strain>
    </source>
</reference>
<evidence type="ECO:0000313" key="1">
    <source>
        <dbReference type="EMBL" id="SDH45498.1"/>
    </source>
</evidence>
<sequence>MGKYNNDNISNLIKEICKAIVINGGYCNNNGLYNGKSGAIIFLFQMELHSGNEIFSDIANELVLEVAANLNGPGPTNRFSDGYTGIGWVFQYLKQNEFIEIPDEEDPFSLIYHSIVKTFPASYLDVESIGSLLFLCEKTLESKSSFDENNLQDLLVEEKFIEHVELIHSSPLILKEVTQPDFLDSLLRDSALENLLGKIERLSLSLLTIDQASKFNVFQSVIPDLKVQLGKAVIAYIGHFQAMISRKHDFVSEHFFEVSNMLCKLYYCYLKYVDSRCSSLIASVESILKEMENNCVAMYNSEIFETSIEPEINSLMLILNIKSQFKRDNLQDIIDSKIKRLTMFLNSQKILLDSFVDRNGNLNIGLKGLAGLGLSLLGKDKDEVAPWTSSLFVL</sequence>
<accession>A0A1G8CJ78</accession>
<keyword evidence="2" id="KW-1185">Reference proteome</keyword>
<gene>
    <name evidence="1" type="ORF">SAMN05421827_12517</name>
</gene>
<evidence type="ECO:0000313" key="2">
    <source>
        <dbReference type="Proteomes" id="UP000199643"/>
    </source>
</evidence>
<protein>
    <recommendedName>
        <fullName evidence="3">Lanthionine synthetase C-like protein</fullName>
    </recommendedName>
</protein>
<organism evidence="1 2">
    <name type="scientific">Pedobacter terrae</name>
    <dbReference type="NCBI Taxonomy" id="405671"/>
    <lineage>
        <taxon>Bacteria</taxon>
        <taxon>Pseudomonadati</taxon>
        <taxon>Bacteroidota</taxon>
        <taxon>Sphingobacteriia</taxon>
        <taxon>Sphingobacteriales</taxon>
        <taxon>Sphingobacteriaceae</taxon>
        <taxon>Pedobacter</taxon>
    </lineage>
</organism>
<dbReference type="SUPFAM" id="SSF158745">
    <property type="entry name" value="LanC-like"/>
    <property type="match status" value="1"/>
</dbReference>
<dbReference type="OrthoDB" id="6313827at2"/>
<proteinExistence type="predicted"/>
<dbReference type="EMBL" id="FNCH01000025">
    <property type="protein sequence ID" value="SDH45498.1"/>
    <property type="molecule type" value="Genomic_DNA"/>
</dbReference>
<dbReference type="RefSeq" id="WP_090503748.1">
    <property type="nucleotide sequence ID" value="NZ_FNCH01000025.1"/>
</dbReference>